<gene>
    <name evidence="2" type="ORF">KQX54_003016</name>
</gene>
<dbReference type="AlphaFoldDB" id="A0AAV7I6V7"/>
<keyword evidence="1" id="KW-0732">Signal</keyword>
<comment type="caution">
    <text evidence="2">The sequence shown here is derived from an EMBL/GenBank/DDBJ whole genome shotgun (WGS) entry which is preliminary data.</text>
</comment>
<proteinExistence type="predicted"/>
<dbReference type="EMBL" id="JAHXZJ010002237">
    <property type="protein sequence ID" value="KAH0545781.1"/>
    <property type="molecule type" value="Genomic_DNA"/>
</dbReference>
<sequence length="203" mass="23298">MFGKTVVIVVLLTLVKHACSLQVHEVAGYEVTAFNNVFDGQYRVHKYAATSILVFDNESKGNPFYDIVMDDLPNFMHDSVHKYTATSILMFDNESKGHPFYDIVMDDLPDSMHDSYPNDLSSHETGAFNDITQRNEWTLGRSGPETFDLPPGNFTRFLQEVKFGSNIKRPADAAIVKKLEDFFARRSQNQYLKNIDINERRIY</sequence>
<keyword evidence="3" id="KW-1185">Reference proteome</keyword>
<reference evidence="2 3" key="1">
    <citation type="journal article" date="2021" name="J. Hered.">
        <title>A chromosome-level genome assembly of the parasitoid wasp, Cotesia glomerata (Hymenoptera: Braconidae).</title>
        <authorList>
            <person name="Pinto B.J."/>
            <person name="Weis J.J."/>
            <person name="Gamble T."/>
            <person name="Ode P.J."/>
            <person name="Paul R."/>
            <person name="Zaspel J.M."/>
        </authorList>
    </citation>
    <scope>NUCLEOTIDE SEQUENCE [LARGE SCALE GENOMIC DNA]</scope>
    <source>
        <strain evidence="2">CgM1</strain>
    </source>
</reference>
<dbReference type="Proteomes" id="UP000826195">
    <property type="component" value="Unassembled WGS sequence"/>
</dbReference>
<name>A0AAV7I6V7_COTGL</name>
<accession>A0AAV7I6V7</accession>
<organism evidence="2 3">
    <name type="scientific">Cotesia glomerata</name>
    <name type="common">Lepidopteran parasitic wasp</name>
    <name type="synonym">Apanteles glomeratus</name>
    <dbReference type="NCBI Taxonomy" id="32391"/>
    <lineage>
        <taxon>Eukaryota</taxon>
        <taxon>Metazoa</taxon>
        <taxon>Ecdysozoa</taxon>
        <taxon>Arthropoda</taxon>
        <taxon>Hexapoda</taxon>
        <taxon>Insecta</taxon>
        <taxon>Pterygota</taxon>
        <taxon>Neoptera</taxon>
        <taxon>Endopterygota</taxon>
        <taxon>Hymenoptera</taxon>
        <taxon>Apocrita</taxon>
        <taxon>Ichneumonoidea</taxon>
        <taxon>Braconidae</taxon>
        <taxon>Microgastrinae</taxon>
        <taxon>Cotesia</taxon>
    </lineage>
</organism>
<feature type="signal peptide" evidence="1">
    <location>
        <begin position="1"/>
        <end position="20"/>
    </location>
</feature>
<evidence type="ECO:0000313" key="2">
    <source>
        <dbReference type="EMBL" id="KAH0545781.1"/>
    </source>
</evidence>
<protein>
    <submittedName>
        <fullName evidence="2">Uncharacterized protein</fullName>
    </submittedName>
</protein>
<feature type="chain" id="PRO_5044023547" evidence="1">
    <location>
        <begin position="21"/>
        <end position="203"/>
    </location>
</feature>
<evidence type="ECO:0000256" key="1">
    <source>
        <dbReference type="SAM" id="SignalP"/>
    </source>
</evidence>
<evidence type="ECO:0000313" key="3">
    <source>
        <dbReference type="Proteomes" id="UP000826195"/>
    </source>
</evidence>